<organism evidence="1 2">
    <name type="scientific">Silvimonas iriomotensis</name>
    <dbReference type="NCBI Taxonomy" id="449662"/>
    <lineage>
        <taxon>Bacteria</taxon>
        <taxon>Pseudomonadati</taxon>
        <taxon>Pseudomonadota</taxon>
        <taxon>Betaproteobacteria</taxon>
        <taxon>Neisseriales</taxon>
        <taxon>Chitinibacteraceae</taxon>
        <taxon>Silvimonas</taxon>
    </lineage>
</organism>
<proteinExistence type="predicted"/>
<accession>A0ABQ2PCS4</accession>
<reference evidence="2" key="1">
    <citation type="journal article" date="2019" name="Int. J. Syst. Evol. Microbiol.">
        <title>The Global Catalogue of Microorganisms (GCM) 10K type strain sequencing project: providing services to taxonomists for standard genome sequencing and annotation.</title>
        <authorList>
            <consortium name="The Broad Institute Genomics Platform"/>
            <consortium name="The Broad Institute Genome Sequencing Center for Infectious Disease"/>
            <person name="Wu L."/>
            <person name="Ma J."/>
        </authorList>
    </citation>
    <scope>NUCLEOTIDE SEQUENCE [LARGE SCALE GENOMIC DNA]</scope>
    <source>
        <strain evidence="2">CGMCC 1.8859</strain>
    </source>
</reference>
<evidence type="ECO:0000313" key="1">
    <source>
        <dbReference type="EMBL" id="GGP23201.1"/>
    </source>
</evidence>
<keyword evidence="2" id="KW-1185">Reference proteome</keyword>
<protein>
    <submittedName>
        <fullName evidence="1">Uncharacterized protein</fullName>
    </submittedName>
</protein>
<dbReference type="EMBL" id="BMLX01000005">
    <property type="protein sequence ID" value="GGP23201.1"/>
    <property type="molecule type" value="Genomic_DNA"/>
</dbReference>
<sequence>MYQLTRTSSSEDWRTAVPDQSGAVSAGLVKAPGVMLQKVLSQHGLLVAWCSGAAGGAASWQWLHGSAAWIMGTACAGAMRGCAGAKPETSRQNVSKSMRHIVHTPKGECASLYTPPPYR</sequence>
<evidence type="ECO:0000313" key="2">
    <source>
        <dbReference type="Proteomes" id="UP000637267"/>
    </source>
</evidence>
<gene>
    <name evidence="1" type="ORF">GCM10010970_32010</name>
</gene>
<dbReference type="Proteomes" id="UP000637267">
    <property type="component" value="Unassembled WGS sequence"/>
</dbReference>
<comment type="caution">
    <text evidence="1">The sequence shown here is derived from an EMBL/GenBank/DDBJ whole genome shotgun (WGS) entry which is preliminary data.</text>
</comment>
<name>A0ABQ2PCS4_9NEIS</name>